<organism evidence="2 3">
    <name type="scientific">Nocardiopsis suaedae</name>
    <dbReference type="NCBI Taxonomy" id="3018444"/>
    <lineage>
        <taxon>Bacteria</taxon>
        <taxon>Bacillati</taxon>
        <taxon>Actinomycetota</taxon>
        <taxon>Actinomycetes</taxon>
        <taxon>Streptosporangiales</taxon>
        <taxon>Nocardiopsidaceae</taxon>
        <taxon>Nocardiopsis</taxon>
    </lineage>
</organism>
<dbReference type="PANTHER" id="PTHR30037:SF4">
    <property type="entry name" value="DNA-3-METHYLADENINE GLYCOSYLASE I"/>
    <property type="match status" value="1"/>
</dbReference>
<dbReference type="PANTHER" id="PTHR30037">
    <property type="entry name" value="DNA-3-METHYLADENINE GLYCOSYLASE 1"/>
    <property type="match status" value="1"/>
</dbReference>
<reference evidence="2" key="1">
    <citation type="submission" date="2023-01" db="EMBL/GenBank/DDBJ databases">
        <title>Draft genome sequence of Nocardiopsis sp. LSu2-4 isolated from halophytes.</title>
        <authorList>
            <person name="Duangmal K."/>
            <person name="Chantavorakit T."/>
        </authorList>
    </citation>
    <scope>NUCLEOTIDE SEQUENCE</scope>
    <source>
        <strain evidence="2">LSu2-4</strain>
    </source>
</reference>
<evidence type="ECO:0000313" key="3">
    <source>
        <dbReference type="Proteomes" id="UP001165685"/>
    </source>
</evidence>
<evidence type="ECO:0000313" key="2">
    <source>
        <dbReference type="EMBL" id="MDA2808133.1"/>
    </source>
</evidence>
<dbReference type="Gene3D" id="1.10.340.30">
    <property type="entry name" value="Hypothetical protein, domain 2"/>
    <property type="match status" value="1"/>
</dbReference>
<dbReference type="RefSeq" id="WP_270680748.1">
    <property type="nucleotide sequence ID" value="NZ_JAQFWP010000073.1"/>
</dbReference>
<keyword evidence="3" id="KW-1185">Reference proteome</keyword>
<gene>
    <name evidence="2" type="ORF">O4U47_26730</name>
</gene>
<dbReference type="EMBL" id="JAQFWP010000073">
    <property type="protein sequence ID" value="MDA2808133.1"/>
    <property type="molecule type" value="Genomic_DNA"/>
</dbReference>
<name>A0ABT4TTW8_9ACTN</name>
<comment type="caution">
    <text evidence="2">The sequence shown here is derived from an EMBL/GenBank/DDBJ whole genome shotgun (WGS) entry which is preliminary data.</text>
</comment>
<sequence length="199" mass="20974">MTSNDTAPQASAPPVPDGRPRCTWALGTPDLAEYHDTEWGRPVRTDQGMFERVSLEAFQAGLSWLTVLRKRAALREHFAGFALEEVAAFGGDDVERMLADARIIRSRAKIEAVIGNARAALELPGGLAAAVWEHAPAPGRPAPAGDADVPASTPESTALAKRLKAAGFRFVGPTTAYAAMQATGVVDDHLAGCFLGRGA</sequence>
<dbReference type="InterPro" id="IPR052891">
    <property type="entry name" value="DNA-3mA_glycosylase"/>
</dbReference>
<dbReference type="InterPro" id="IPR005019">
    <property type="entry name" value="Adenine_glyco"/>
</dbReference>
<dbReference type="InterPro" id="IPR011257">
    <property type="entry name" value="DNA_glycosylase"/>
</dbReference>
<dbReference type="Proteomes" id="UP001165685">
    <property type="component" value="Unassembled WGS sequence"/>
</dbReference>
<feature type="region of interest" description="Disordered" evidence="1">
    <location>
        <begin position="1"/>
        <end position="20"/>
    </location>
</feature>
<dbReference type="Pfam" id="PF03352">
    <property type="entry name" value="Adenine_glyco"/>
    <property type="match status" value="1"/>
</dbReference>
<accession>A0ABT4TTW8</accession>
<dbReference type="SUPFAM" id="SSF48150">
    <property type="entry name" value="DNA-glycosylase"/>
    <property type="match status" value="1"/>
</dbReference>
<evidence type="ECO:0000256" key="1">
    <source>
        <dbReference type="SAM" id="MobiDB-lite"/>
    </source>
</evidence>
<protein>
    <submittedName>
        <fullName evidence="2">DNA-3-methyladenine glycosylase I</fullName>
    </submittedName>
</protein>
<proteinExistence type="predicted"/>